<dbReference type="NCBIfam" id="TIGR02595">
    <property type="entry name" value="PEP_CTERM"/>
    <property type="match status" value="1"/>
</dbReference>
<dbReference type="Pfam" id="PF07589">
    <property type="entry name" value="PEP-CTERM"/>
    <property type="match status" value="1"/>
</dbReference>
<evidence type="ECO:0000313" key="3">
    <source>
        <dbReference type="Proteomes" id="UP000236753"/>
    </source>
</evidence>
<dbReference type="Proteomes" id="UP000236753">
    <property type="component" value="Unassembled WGS sequence"/>
</dbReference>
<evidence type="ECO:0000259" key="1">
    <source>
        <dbReference type="Pfam" id="PF07589"/>
    </source>
</evidence>
<reference evidence="2 3" key="1">
    <citation type="submission" date="2016-10" db="EMBL/GenBank/DDBJ databases">
        <authorList>
            <person name="de Groot N.N."/>
        </authorList>
    </citation>
    <scope>NUCLEOTIDE SEQUENCE [LARGE SCALE GENOMIC DNA]</scope>
    <source>
        <strain evidence="2 3">Nm13</strain>
    </source>
</reference>
<feature type="domain" description="Ice-binding protein C-terminal" evidence="1">
    <location>
        <begin position="165"/>
        <end position="189"/>
    </location>
</feature>
<evidence type="ECO:0000313" key="2">
    <source>
        <dbReference type="EMBL" id="SEG03986.1"/>
    </source>
</evidence>
<protein>
    <submittedName>
        <fullName evidence="2">PEP-CTERM protein-sorting domain-containing protein</fullName>
    </submittedName>
</protein>
<accession>A0A1H5WY59</accession>
<dbReference type="EMBL" id="FNUX01000022">
    <property type="protein sequence ID" value="SEG03986.1"/>
    <property type="molecule type" value="Genomic_DNA"/>
</dbReference>
<sequence>MIRILVITLLLISSHVSALTIDWIPLETAEKSGNPLHINGNAVVEYKNAGYGGIESKTSSDGTGRGELGIRETSQVTTTFPVASNRIGFVMARDHNDGFARFFVDDIDTGAYDRYQTGNRVLMTAGPDSLAHSLRVVQLGPHNPNSTRGDFAIFGGVAFNTLAAAIPEPETYAMLLAGLGLLSLVACQKKRNV</sequence>
<dbReference type="OrthoDB" id="8546032at2"/>
<proteinExistence type="predicted"/>
<dbReference type="AlphaFoldDB" id="A0A1H5WY59"/>
<dbReference type="InterPro" id="IPR013424">
    <property type="entry name" value="Ice-binding_C"/>
</dbReference>
<dbReference type="RefSeq" id="WP_103967123.1">
    <property type="nucleotide sequence ID" value="NZ_FNUX01000022.1"/>
</dbReference>
<name>A0A1H5WY59_9PROT</name>
<gene>
    <name evidence="2" type="ORF">SAMN05216334_12210</name>
</gene>
<organism evidence="2 3">
    <name type="scientific">Nitrosomonas ureae</name>
    <dbReference type="NCBI Taxonomy" id="44577"/>
    <lineage>
        <taxon>Bacteria</taxon>
        <taxon>Pseudomonadati</taxon>
        <taxon>Pseudomonadota</taxon>
        <taxon>Betaproteobacteria</taxon>
        <taxon>Nitrosomonadales</taxon>
        <taxon>Nitrosomonadaceae</taxon>
        <taxon>Nitrosomonas</taxon>
    </lineage>
</organism>